<keyword evidence="3" id="KW-1185">Reference proteome</keyword>
<feature type="region of interest" description="Disordered" evidence="1">
    <location>
        <begin position="1"/>
        <end position="21"/>
    </location>
</feature>
<reference evidence="2" key="3">
    <citation type="submission" date="2025-09" db="UniProtKB">
        <authorList>
            <consortium name="Ensembl"/>
        </authorList>
    </citation>
    <scope>IDENTIFICATION</scope>
</reference>
<reference evidence="2" key="2">
    <citation type="submission" date="2025-08" db="UniProtKB">
        <authorList>
            <consortium name="Ensembl"/>
        </authorList>
    </citation>
    <scope>IDENTIFICATION</scope>
</reference>
<dbReference type="Proteomes" id="UP000001645">
    <property type="component" value="Chromosome 17"/>
</dbReference>
<reference evidence="2 3" key="1">
    <citation type="journal article" date="2010" name="PLoS Biol.">
        <title>Multi-platform next-generation sequencing of the domestic turkey (Meleagris gallopavo): genome assembly and analysis.</title>
        <authorList>
            <person name="Dalloul R.A."/>
            <person name="Long J.A."/>
            <person name="Zimin A.V."/>
            <person name="Aslam L."/>
            <person name="Beal K."/>
            <person name="Blomberg L.A."/>
            <person name="Bouffard P."/>
            <person name="Burt D.W."/>
            <person name="Crasta O."/>
            <person name="Crooijmans R.P."/>
            <person name="Cooper K."/>
            <person name="Coulombe R.A."/>
            <person name="De S."/>
            <person name="Delany M.E."/>
            <person name="Dodgson J.B."/>
            <person name="Dong J.J."/>
            <person name="Evans C."/>
            <person name="Frederickson K.M."/>
            <person name="Flicek P."/>
            <person name="Florea L."/>
            <person name="Folkerts O."/>
            <person name="Groenen M.A."/>
            <person name="Harkins T.T."/>
            <person name="Herrero J."/>
            <person name="Hoffmann S."/>
            <person name="Megens H.J."/>
            <person name="Jiang A."/>
            <person name="de Jong P."/>
            <person name="Kaiser P."/>
            <person name="Kim H."/>
            <person name="Kim K.W."/>
            <person name="Kim S."/>
            <person name="Langenberger D."/>
            <person name="Lee M.K."/>
            <person name="Lee T."/>
            <person name="Mane S."/>
            <person name="Marcais G."/>
            <person name="Marz M."/>
            <person name="McElroy A.P."/>
            <person name="Modise T."/>
            <person name="Nefedov M."/>
            <person name="Notredame C."/>
            <person name="Paton I.R."/>
            <person name="Payne W.S."/>
            <person name="Pertea G."/>
            <person name="Prickett D."/>
            <person name="Puiu D."/>
            <person name="Qioa D."/>
            <person name="Raineri E."/>
            <person name="Ruffier M."/>
            <person name="Salzberg S.L."/>
            <person name="Schatz M.C."/>
            <person name="Scheuring C."/>
            <person name="Schmidt C.J."/>
            <person name="Schroeder S."/>
            <person name="Searle S.M."/>
            <person name="Smith E.J."/>
            <person name="Smith J."/>
            <person name="Sonstegard T.S."/>
            <person name="Stadler P.F."/>
            <person name="Tafer H."/>
            <person name="Tu Z.J."/>
            <person name="Van Tassell C.P."/>
            <person name="Vilella A.J."/>
            <person name="Williams K.P."/>
            <person name="Yorke J.A."/>
            <person name="Zhang L."/>
            <person name="Zhang H.B."/>
            <person name="Zhang X."/>
            <person name="Zhang Y."/>
            <person name="Reed K.M."/>
        </authorList>
    </citation>
    <scope>NUCLEOTIDE SEQUENCE [LARGE SCALE GENOMIC DNA]</scope>
</reference>
<feature type="compositionally biased region" description="Basic and acidic residues" evidence="1">
    <location>
        <begin position="1"/>
        <end position="18"/>
    </location>
</feature>
<protein>
    <submittedName>
        <fullName evidence="2">Uncharacterized protein</fullName>
    </submittedName>
</protein>
<name>A0A803XZ37_MELGA</name>
<dbReference type="Ensembl" id="ENSMGAT00000032243.1">
    <property type="protein sequence ID" value="ENSMGAP00000024783.1"/>
    <property type="gene ID" value="ENSMGAG00000018924.1"/>
</dbReference>
<accession>A0A803XZ37</accession>
<evidence type="ECO:0000313" key="3">
    <source>
        <dbReference type="Proteomes" id="UP000001645"/>
    </source>
</evidence>
<dbReference type="InParanoid" id="A0A803XZ37"/>
<dbReference type="AlphaFoldDB" id="A0A803XZ37"/>
<organism evidence="2 3">
    <name type="scientific">Meleagris gallopavo</name>
    <name type="common">Wild turkey</name>
    <dbReference type="NCBI Taxonomy" id="9103"/>
    <lineage>
        <taxon>Eukaryota</taxon>
        <taxon>Metazoa</taxon>
        <taxon>Chordata</taxon>
        <taxon>Craniata</taxon>
        <taxon>Vertebrata</taxon>
        <taxon>Euteleostomi</taxon>
        <taxon>Archelosauria</taxon>
        <taxon>Archosauria</taxon>
        <taxon>Dinosauria</taxon>
        <taxon>Saurischia</taxon>
        <taxon>Theropoda</taxon>
        <taxon>Coelurosauria</taxon>
        <taxon>Aves</taxon>
        <taxon>Neognathae</taxon>
        <taxon>Galloanserae</taxon>
        <taxon>Galliformes</taxon>
        <taxon>Phasianidae</taxon>
        <taxon>Meleagridinae</taxon>
        <taxon>Meleagris</taxon>
    </lineage>
</organism>
<evidence type="ECO:0000313" key="2">
    <source>
        <dbReference type="Ensembl" id="ENSMGAP00000024783.1"/>
    </source>
</evidence>
<sequence length="105" mass="11895">GNKNKERKEGQAHAHYPEKQLPLPPFRNLLTVRLRCCCKHHRATMLPHKSRQWIMPLQVNLNELTLQFNSSRHHSTCSWPCSSELGHAAGGSVPRPAPCLCHQGT</sequence>
<proteinExistence type="predicted"/>
<evidence type="ECO:0000256" key="1">
    <source>
        <dbReference type="SAM" id="MobiDB-lite"/>
    </source>
</evidence>